<organism evidence="2 3">
    <name type="scientific">Thalassovita mangrovi</name>
    <dbReference type="NCBI Taxonomy" id="2692236"/>
    <lineage>
        <taxon>Bacteria</taxon>
        <taxon>Pseudomonadati</taxon>
        <taxon>Pseudomonadota</taxon>
        <taxon>Alphaproteobacteria</taxon>
        <taxon>Rhodobacterales</taxon>
        <taxon>Roseobacteraceae</taxon>
        <taxon>Thalassovita</taxon>
    </lineage>
</organism>
<dbReference type="InterPro" id="IPR029021">
    <property type="entry name" value="Prot-tyrosine_phosphatase-like"/>
</dbReference>
<dbReference type="SUPFAM" id="SSF52799">
    <property type="entry name" value="(Phosphotyrosine protein) phosphatases II"/>
    <property type="match status" value="1"/>
</dbReference>
<dbReference type="Pfam" id="PF22741">
    <property type="entry name" value="PTP-NADK"/>
    <property type="match status" value="1"/>
</dbReference>
<evidence type="ECO:0000313" key="3">
    <source>
        <dbReference type="Proteomes" id="UP000479043"/>
    </source>
</evidence>
<keyword evidence="3" id="KW-1185">Reference proteome</keyword>
<accession>A0A6L8LIK8</accession>
<feature type="domain" description="Tyrosine specific protein phosphatases" evidence="1">
    <location>
        <begin position="119"/>
        <end position="169"/>
    </location>
</feature>
<evidence type="ECO:0000313" key="2">
    <source>
        <dbReference type="EMBL" id="MYM54806.1"/>
    </source>
</evidence>
<dbReference type="InterPro" id="IPR000387">
    <property type="entry name" value="Tyr_Pase_dom"/>
</dbReference>
<proteinExistence type="predicted"/>
<reference evidence="2 3" key="1">
    <citation type="submission" date="2020-01" db="EMBL/GenBank/DDBJ databases">
        <authorList>
            <person name="Chen S."/>
        </authorList>
    </citation>
    <scope>NUCLEOTIDE SEQUENCE [LARGE SCALE GENOMIC DNA]</scope>
    <source>
        <strain evidence="2 3">GS-10</strain>
    </source>
</reference>
<protein>
    <submittedName>
        <fullName evidence="2">Protein tyrosine phosphatase</fullName>
    </submittedName>
</protein>
<dbReference type="Proteomes" id="UP000479043">
    <property type="component" value="Unassembled WGS sequence"/>
</dbReference>
<sequence>MNPVKKIKALEKGKHLPVPLDLDDPEHRRKAMTHYNWFDHAILRRRWTNFFEIAPGVYRSNQPTHERFETYAAMGIKAVLNLRGEGVQPRYLLEKETCDSLGIKMVNISLHARKAPPKENLLQVIEAMRTIDRPFLMHCKSGADRAGLASAVYLMVYEGVPVSEAKKMLSVKFIHLKWSKTGILDYFLEVYEARLRKGDIAFLDWLRDEYDEEVLTAGFHNGRKLPQ</sequence>
<gene>
    <name evidence="2" type="ORF">GR167_05790</name>
</gene>
<dbReference type="EMBL" id="WWEN01000002">
    <property type="protein sequence ID" value="MYM54806.1"/>
    <property type="molecule type" value="Genomic_DNA"/>
</dbReference>
<name>A0A6L8LIK8_9RHOB</name>
<evidence type="ECO:0000259" key="1">
    <source>
        <dbReference type="PROSITE" id="PS50056"/>
    </source>
</evidence>
<dbReference type="InterPro" id="IPR055214">
    <property type="entry name" value="PTP-NADK"/>
</dbReference>
<dbReference type="PROSITE" id="PS50056">
    <property type="entry name" value="TYR_PHOSPHATASE_2"/>
    <property type="match status" value="1"/>
</dbReference>
<dbReference type="AlphaFoldDB" id="A0A6L8LIK8"/>
<dbReference type="Gene3D" id="3.90.190.10">
    <property type="entry name" value="Protein tyrosine phosphatase superfamily"/>
    <property type="match status" value="1"/>
</dbReference>
<comment type="caution">
    <text evidence="2">The sequence shown here is derived from an EMBL/GenBank/DDBJ whole genome shotgun (WGS) entry which is preliminary data.</text>
</comment>